<dbReference type="PANTHER" id="PTHR13906:SF14">
    <property type="entry name" value="LYSOPHOSPHOLIPID ACYLTRANSFERASE 5"/>
    <property type="match status" value="1"/>
</dbReference>
<evidence type="ECO:0000256" key="16">
    <source>
        <dbReference type="ARBA" id="ARBA00026120"/>
    </source>
</evidence>
<feature type="transmembrane region" description="Helical" evidence="19">
    <location>
        <begin position="47"/>
        <end position="63"/>
    </location>
</feature>
<evidence type="ECO:0000256" key="6">
    <source>
        <dbReference type="ARBA" id="ARBA00022679"/>
    </source>
</evidence>
<dbReference type="GO" id="GO:0030258">
    <property type="term" value="P:lipid modification"/>
    <property type="evidence" value="ECO:0007669"/>
    <property type="project" value="TreeGrafter"/>
</dbReference>
<dbReference type="GO" id="GO:0005783">
    <property type="term" value="C:endoplasmic reticulum"/>
    <property type="evidence" value="ECO:0007669"/>
    <property type="project" value="UniProtKB-SubCell"/>
</dbReference>
<keyword evidence="7 19" id="KW-0812">Transmembrane</keyword>
<evidence type="ECO:0000256" key="13">
    <source>
        <dbReference type="ARBA" id="ARBA00023264"/>
    </source>
</evidence>
<organism evidence="20">
    <name type="scientific">Nyssomyia neivai</name>
    <dbReference type="NCBI Taxonomy" id="330878"/>
    <lineage>
        <taxon>Eukaryota</taxon>
        <taxon>Metazoa</taxon>
        <taxon>Ecdysozoa</taxon>
        <taxon>Arthropoda</taxon>
        <taxon>Hexapoda</taxon>
        <taxon>Insecta</taxon>
        <taxon>Pterygota</taxon>
        <taxon>Neoptera</taxon>
        <taxon>Endopterygota</taxon>
        <taxon>Diptera</taxon>
        <taxon>Nematocera</taxon>
        <taxon>Psychodoidea</taxon>
        <taxon>Psychodidae</taxon>
        <taxon>Nyssomyia</taxon>
    </lineage>
</organism>
<evidence type="ECO:0000256" key="11">
    <source>
        <dbReference type="ARBA" id="ARBA00023136"/>
    </source>
</evidence>
<keyword evidence="11 19" id="KW-0472">Membrane</keyword>
<keyword evidence="13" id="KW-1208">Phospholipid metabolism</keyword>
<feature type="transmembrane region" description="Helical" evidence="19">
    <location>
        <begin position="430"/>
        <end position="450"/>
    </location>
</feature>
<protein>
    <recommendedName>
        <fullName evidence="18">Lysophospholipid acyltransferase 5</fullName>
        <ecNumber evidence="16">2.3.1.23</ecNumber>
        <ecNumber evidence="17">2.3.1.n6</ecNumber>
    </recommendedName>
</protein>
<feature type="transmembrane region" description="Helical" evidence="19">
    <location>
        <begin position="69"/>
        <end position="85"/>
    </location>
</feature>
<evidence type="ECO:0000256" key="10">
    <source>
        <dbReference type="ARBA" id="ARBA00023098"/>
    </source>
</evidence>
<evidence type="ECO:0000256" key="12">
    <source>
        <dbReference type="ARBA" id="ARBA00023209"/>
    </source>
</evidence>
<dbReference type="EC" id="2.3.1.n6" evidence="17"/>
<dbReference type="GO" id="GO:0047184">
    <property type="term" value="F:1-acylglycerophosphocholine O-acyltransferase activity"/>
    <property type="evidence" value="ECO:0007669"/>
    <property type="project" value="UniProtKB-EC"/>
</dbReference>
<dbReference type="GO" id="GO:0006656">
    <property type="term" value="P:phosphatidylcholine biosynthetic process"/>
    <property type="evidence" value="ECO:0007669"/>
    <property type="project" value="TreeGrafter"/>
</dbReference>
<dbReference type="AlphaFoldDB" id="A0A1L8D9C7"/>
<sequence>MTGVIGYVAGAVGATEPALRLLISIVLGYPLSLFYRNFIYMLPELQQHFFMIASGLVICIFNYGSDVYHSILAIVATYILIKALGPTKNLMIASFAFHMGHLLFGYSMTGTDNYDIVWTMPHCVLVLRLIGLTFDICDTFGTHKKGDEPKEMDVYGIRKTPNLLQIASYTYFPGSFLAGPQFPYHQYERFLAKEFDKYQGFIDAGFKRLGLGVLYLTLFQILNIFASDTYLLSEDYAASSYIKRLILLGVWGRLTLYKYMSVWLLSEAVCIRFGLTFRNAKEGQEDWSSGENVKIARLEQANRFTHYIESFNVATNHWVARHIYKRLKFLGSREISQASTLFFLAVWHGFHSGYYVSFLMEFIVVYIEKDFDSIVKGSEKLRRILEHPHLQPLYFVLLKFYAIVGMGWCLVPFAFLSFTNYWQILRAVNFLGYVFALSYIPVHFALKALFPRDRTRPDKSQ</sequence>
<reference evidence="20" key="1">
    <citation type="submission" date="2016-12" db="EMBL/GenBank/DDBJ databases">
        <title>An insight into the sialome and mialome of the sand fly, Nyssomyia neivai.</title>
        <authorList>
            <person name="Sebastian V."/>
            <person name="Goulart T.M."/>
            <person name="Oliveira W."/>
            <person name="Calvo E."/>
            <person name="Oliveira L.F."/>
            <person name="Pinto M.C."/>
            <person name="Rosselino A.M."/>
            <person name="Ribeiro J.M."/>
        </authorList>
    </citation>
    <scope>NUCLEOTIDE SEQUENCE</scope>
</reference>
<evidence type="ECO:0000313" key="20">
    <source>
        <dbReference type="EMBL" id="JAV02940.1"/>
    </source>
</evidence>
<comment type="pathway">
    <text evidence="3">Lipid metabolism; phospholipid metabolism.</text>
</comment>
<comment type="subcellular location">
    <subcellularLocation>
        <location evidence="2">Endoplasmic reticulum</location>
    </subcellularLocation>
    <subcellularLocation>
        <location evidence="1">Membrane</location>
        <topology evidence="1">Multi-pass membrane protein</topology>
    </subcellularLocation>
</comment>
<dbReference type="InterPro" id="IPR049941">
    <property type="entry name" value="LPLAT_7/PORCN-like"/>
</dbReference>
<keyword evidence="5" id="KW-0444">Lipid biosynthesis</keyword>
<feature type="transmembrane region" description="Helical" evidence="19">
    <location>
        <begin position="392"/>
        <end position="418"/>
    </location>
</feature>
<keyword evidence="8" id="KW-0256">Endoplasmic reticulum</keyword>
<evidence type="ECO:0000256" key="8">
    <source>
        <dbReference type="ARBA" id="ARBA00022824"/>
    </source>
</evidence>
<accession>A0A1L8D9C7</accession>
<comment type="similarity">
    <text evidence="4">Belongs to the membrane-bound acyltransferase family.</text>
</comment>
<keyword evidence="14" id="KW-0012">Acyltransferase</keyword>
<evidence type="ECO:0000256" key="3">
    <source>
        <dbReference type="ARBA" id="ARBA00005074"/>
    </source>
</evidence>
<evidence type="ECO:0000256" key="1">
    <source>
        <dbReference type="ARBA" id="ARBA00004141"/>
    </source>
</evidence>
<keyword evidence="9 19" id="KW-1133">Transmembrane helix</keyword>
<evidence type="ECO:0000256" key="15">
    <source>
        <dbReference type="ARBA" id="ARBA00025707"/>
    </source>
</evidence>
<evidence type="ECO:0000256" key="9">
    <source>
        <dbReference type="ARBA" id="ARBA00022989"/>
    </source>
</evidence>
<dbReference type="EMBL" id="GFDF01011144">
    <property type="protein sequence ID" value="JAV02940.1"/>
    <property type="molecule type" value="Transcribed_RNA"/>
</dbReference>
<proteinExistence type="inferred from homology"/>
<dbReference type="EC" id="2.3.1.23" evidence="16"/>
<name>A0A1L8D9C7_9DIPT</name>
<keyword evidence="10" id="KW-0443">Lipid metabolism</keyword>
<evidence type="ECO:0000256" key="18">
    <source>
        <dbReference type="ARBA" id="ARBA00039721"/>
    </source>
</evidence>
<evidence type="ECO:0000256" key="19">
    <source>
        <dbReference type="SAM" id="Phobius"/>
    </source>
</evidence>
<feature type="transmembrane region" description="Helical" evidence="19">
    <location>
        <begin position="353"/>
        <end position="371"/>
    </location>
</feature>
<evidence type="ECO:0000256" key="2">
    <source>
        <dbReference type="ARBA" id="ARBA00004240"/>
    </source>
</evidence>
<keyword evidence="6" id="KW-0808">Transferase</keyword>
<evidence type="ECO:0000256" key="5">
    <source>
        <dbReference type="ARBA" id="ARBA00022516"/>
    </source>
</evidence>
<dbReference type="GO" id="GO:0016020">
    <property type="term" value="C:membrane"/>
    <property type="evidence" value="ECO:0007669"/>
    <property type="project" value="UniProtKB-SubCell"/>
</dbReference>
<dbReference type="Pfam" id="PF03062">
    <property type="entry name" value="MBOAT"/>
    <property type="match status" value="1"/>
</dbReference>
<dbReference type="GO" id="GO:0071617">
    <property type="term" value="F:lysophospholipid acyltransferase activity"/>
    <property type="evidence" value="ECO:0007669"/>
    <property type="project" value="TreeGrafter"/>
</dbReference>
<keyword evidence="12" id="KW-0594">Phospholipid biosynthesis</keyword>
<dbReference type="InterPro" id="IPR004299">
    <property type="entry name" value="MBOAT_fam"/>
</dbReference>
<dbReference type="PANTHER" id="PTHR13906">
    <property type="entry name" value="PORCUPINE"/>
    <property type="match status" value="1"/>
</dbReference>
<evidence type="ECO:0000256" key="17">
    <source>
        <dbReference type="ARBA" id="ARBA00038923"/>
    </source>
</evidence>
<evidence type="ECO:0000256" key="14">
    <source>
        <dbReference type="ARBA" id="ARBA00023315"/>
    </source>
</evidence>
<evidence type="ECO:0000256" key="7">
    <source>
        <dbReference type="ARBA" id="ARBA00022692"/>
    </source>
</evidence>
<evidence type="ECO:0000256" key="4">
    <source>
        <dbReference type="ARBA" id="ARBA00010323"/>
    </source>
</evidence>
<comment type="pathway">
    <text evidence="15">Phospholipid metabolism.</text>
</comment>